<dbReference type="EMBL" id="QKUF01000004">
    <property type="protein sequence ID" value="PZW32625.1"/>
    <property type="molecule type" value="Genomic_DNA"/>
</dbReference>
<sequence>MPNGECRTGSLTGSELTAYHKEKDAIERSTLCILAIVIDARTSINGAVHIIIKPALNTAVNTSYATSRSCACSQVGCPLLLAHRLPLEFERPLSYTSLPYTRKIAR</sequence>
<accession>A0A326UB68</accession>
<evidence type="ECO:0000313" key="2">
    <source>
        <dbReference type="Proteomes" id="UP000248806"/>
    </source>
</evidence>
<organism evidence="1 2">
    <name type="scientific">Thermosporothrix hazakensis</name>
    <dbReference type="NCBI Taxonomy" id="644383"/>
    <lineage>
        <taxon>Bacteria</taxon>
        <taxon>Bacillati</taxon>
        <taxon>Chloroflexota</taxon>
        <taxon>Ktedonobacteria</taxon>
        <taxon>Ktedonobacterales</taxon>
        <taxon>Thermosporotrichaceae</taxon>
        <taxon>Thermosporothrix</taxon>
    </lineage>
</organism>
<evidence type="ECO:0000313" key="1">
    <source>
        <dbReference type="EMBL" id="PZW32625.1"/>
    </source>
</evidence>
<comment type="caution">
    <text evidence="1">The sequence shown here is derived from an EMBL/GenBank/DDBJ whole genome shotgun (WGS) entry which is preliminary data.</text>
</comment>
<gene>
    <name evidence="1" type="ORF">EI42_01717</name>
</gene>
<keyword evidence="2" id="KW-1185">Reference proteome</keyword>
<dbReference type="AlphaFoldDB" id="A0A326UB68"/>
<dbReference type="Proteomes" id="UP000248806">
    <property type="component" value="Unassembled WGS sequence"/>
</dbReference>
<reference evidence="1 2" key="1">
    <citation type="submission" date="2018-06" db="EMBL/GenBank/DDBJ databases">
        <title>Genomic Encyclopedia of Archaeal and Bacterial Type Strains, Phase II (KMG-II): from individual species to whole genera.</title>
        <authorList>
            <person name="Goeker M."/>
        </authorList>
    </citation>
    <scope>NUCLEOTIDE SEQUENCE [LARGE SCALE GENOMIC DNA]</scope>
    <source>
        <strain evidence="1 2">ATCC BAA-1881</strain>
    </source>
</reference>
<name>A0A326UB68_THEHA</name>
<protein>
    <submittedName>
        <fullName evidence="1">Uncharacterized protein</fullName>
    </submittedName>
</protein>
<proteinExistence type="predicted"/>